<evidence type="ECO:0000256" key="3">
    <source>
        <dbReference type="ARBA" id="ARBA00022692"/>
    </source>
</evidence>
<dbReference type="InterPro" id="IPR037185">
    <property type="entry name" value="EmrE-like"/>
</dbReference>
<dbReference type="AlphaFoldDB" id="A0A7W3N311"/>
<organism evidence="8 9">
    <name type="scientific">Thermomonospora cellulosilytica</name>
    <dbReference type="NCBI Taxonomy" id="1411118"/>
    <lineage>
        <taxon>Bacteria</taxon>
        <taxon>Bacillati</taxon>
        <taxon>Actinomycetota</taxon>
        <taxon>Actinomycetes</taxon>
        <taxon>Streptosporangiales</taxon>
        <taxon>Thermomonosporaceae</taxon>
        <taxon>Thermomonospora</taxon>
    </lineage>
</organism>
<comment type="similarity">
    <text evidence="2">Belongs to the EamA transporter family.</text>
</comment>
<dbReference type="EMBL" id="JACJII010000001">
    <property type="protein sequence ID" value="MBA9006636.1"/>
    <property type="molecule type" value="Genomic_DNA"/>
</dbReference>
<dbReference type="SUPFAM" id="SSF103481">
    <property type="entry name" value="Multidrug resistance efflux transporter EmrE"/>
    <property type="match status" value="2"/>
</dbReference>
<feature type="transmembrane region" description="Helical" evidence="6">
    <location>
        <begin position="139"/>
        <end position="158"/>
    </location>
</feature>
<evidence type="ECO:0000256" key="6">
    <source>
        <dbReference type="SAM" id="Phobius"/>
    </source>
</evidence>
<sequence length="308" mass="30402">MSTRLIESADPAMPGRRPAGSAHILLAASLWGTTGTVQTLAPAGADPVSVGAARIVLGGTVLLALAALAGNAGGLRRLASRRRNLWALAFGAVCVAVYQTAFFAAVARTGVATGTIVTIGSSPAFTGLIAALTGGARPTVRWGAATACAVAGCAALVGGGRSAGVEPLGVALALLSGLAYASYATVAARLITRGESDRAVTGALFGMAAAVLLPVLLVSSPGWALTPSGALVTVYLGVVTTSGGYLLYARGLRTTPVTVATTLTLAEPAVAALLGLLVLDERLGGVALAGLATLAAGLLLLIVGERRR</sequence>
<dbReference type="Pfam" id="PF00892">
    <property type="entry name" value="EamA"/>
    <property type="match status" value="2"/>
</dbReference>
<evidence type="ECO:0000256" key="5">
    <source>
        <dbReference type="ARBA" id="ARBA00023136"/>
    </source>
</evidence>
<dbReference type="InterPro" id="IPR000620">
    <property type="entry name" value="EamA_dom"/>
</dbReference>
<reference evidence="8 9" key="1">
    <citation type="submission" date="2020-08" db="EMBL/GenBank/DDBJ databases">
        <title>Sequencing the genomes of 1000 actinobacteria strains.</title>
        <authorList>
            <person name="Klenk H.-P."/>
        </authorList>
    </citation>
    <scope>NUCLEOTIDE SEQUENCE [LARGE SCALE GENOMIC DNA]</scope>
    <source>
        <strain evidence="8 9">DSM 45823</strain>
    </source>
</reference>
<dbReference type="Gene3D" id="1.10.3730.20">
    <property type="match status" value="1"/>
</dbReference>
<feature type="transmembrane region" description="Helical" evidence="6">
    <location>
        <begin position="51"/>
        <end position="73"/>
    </location>
</feature>
<evidence type="ECO:0000259" key="7">
    <source>
        <dbReference type="Pfam" id="PF00892"/>
    </source>
</evidence>
<keyword evidence="9" id="KW-1185">Reference proteome</keyword>
<keyword evidence="5 6" id="KW-0472">Membrane</keyword>
<feature type="transmembrane region" description="Helical" evidence="6">
    <location>
        <begin position="203"/>
        <end position="224"/>
    </location>
</feature>
<dbReference type="Proteomes" id="UP000539313">
    <property type="component" value="Unassembled WGS sequence"/>
</dbReference>
<feature type="domain" description="EamA" evidence="7">
    <location>
        <begin position="168"/>
        <end position="302"/>
    </location>
</feature>
<name>A0A7W3N311_9ACTN</name>
<protein>
    <submittedName>
        <fullName evidence="8">DME family drug/metabolite transporter</fullName>
    </submittedName>
</protein>
<dbReference type="PANTHER" id="PTHR32322:SF2">
    <property type="entry name" value="EAMA DOMAIN-CONTAINING PROTEIN"/>
    <property type="match status" value="1"/>
</dbReference>
<feature type="transmembrane region" description="Helical" evidence="6">
    <location>
        <begin position="260"/>
        <end position="279"/>
    </location>
</feature>
<feature type="transmembrane region" description="Helical" evidence="6">
    <location>
        <begin position="285"/>
        <end position="303"/>
    </location>
</feature>
<comment type="subcellular location">
    <subcellularLocation>
        <location evidence="1">Membrane</location>
        <topology evidence="1">Multi-pass membrane protein</topology>
    </subcellularLocation>
</comment>
<proteinExistence type="inferred from homology"/>
<dbReference type="RefSeq" id="WP_182707484.1">
    <property type="nucleotide sequence ID" value="NZ_JACJII010000001.1"/>
</dbReference>
<keyword evidence="3 6" id="KW-0812">Transmembrane</keyword>
<dbReference type="GO" id="GO:0016020">
    <property type="term" value="C:membrane"/>
    <property type="evidence" value="ECO:0007669"/>
    <property type="project" value="UniProtKB-SubCell"/>
</dbReference>
<dbReference type="InterPro" id="IPR050638">
    <property type="entry name" value="AA-Vitamin_Transporters"/>
</dbReference>
<gene>
    <name evidence="8" type="ORF">HNR21_005518</name>
</gene>
<evidence type="ECO:0000256" key="1">
    <source>
        <dbReference type="ARBA" id="ARBA00004141"/>
    </source>
</evidence>
<feature type="transmembrane region" description="Helical" evidence="6">
    <location>
        <begin position="85"/>
        <end position="105"/>
    </location>
</feature>
<keyword evidence="4 6" id="KW-1133">Transmembrane helix</keyword>
<comment type="caution">
    <text evidence="8">The sequence shown here is derived from an EMBL/GenBank/DDBJ whole genome shotgun (WGS) entry which is preliminary data.</text>
</comment>
<evidence type="ECO:0000256" key="2">
    <source>
        <dbReference type="ARBA" id="ARBA00007362"/>
    </source>
</evidence>
<dbReference type="PANTHER" id="PTHR32322">
    <property type="entry name" value="INNER MEMBRANE TRANSPORTER"/>
    <property type="match status" value="1"/>
</dbReference>
<feature type="transmembrane region" description="Helical" evidence="6">
    <location>
        <begin position="170"/>
        <end position="191"/>
    </location>
</feature>
<feature type="transmembrane region" description="Helical" evidence="6">
    <location>
        <begin position="230"/>
        <end position="248"/>
    </location>
</feature>
<evidence type="ECO:0000313" key="9">
    <source>
        <dbReference type="Proteomes" id="UP000539313"/>
    </source>
</evidence>
<evidence type="ECO:0000256" key="4">
    <source>
        <dbReference type="ARBA" id="ARBA00022989"/>
    </source>
</evidence>
<evidence type="ECO:0000313" key="8">
    <source>
        <dbReference type="EMBL" id="MBA9006636.1"/>
    </source>
</evidence>
<accession>A0A7W3N311</accession>
<feature type="transmembrane region" description="Helical" evidence="6">
    <location>
        <begin position="111"/>
        <end position="132"/>
    </location>
</feature>
<feature type="domain" description="EamA" evidence="7">
    <location>
        <begin position="24"/>
        <end position="156"/>
    </location>
</feature>